<dbReference type="AlphaFoldDB" id="A0A0P9D2U6"/>
<comment type="caution">
    <text evidence="3">The sequence shown here is derived from an EMBL/GenBank/DDBJ whole genome shotgun (WGS) entry which is preliminary data.</text>
</comment>
<dbReference type="Pfam" id="PF10882">
    <property type="entry name" value="bPH_5"/>
    <property type="match status" value="1"/>
</dbReference>
<feature type="transmembrane region" description="Helical" evidence="1">
    <location>
        <begin position="206"/>
        <end position="226"/>
    </location>
</feature>
<protein>
    <recommendedName>
        <fullName evidence="2">Bacterial Pleckstrin homology domain-containing protein</fullName>
    </recommendedName>
</protein>
<keyword evidence="4" id="KW-1185">Reference proteome</keyword>
<evidence type="ECO:0000313" key="4">
    <source>
        <dbReference type="Proteomes" id="UP000050509"/>
    </source>
</evidence>
<feature type="transmembrane region" description="Helical" evidence="1">
    <location>
        <begin position="12"/>
        <end position="34"/>
    </location>
</feature>
<feature type="transmembrane region" description="Helical" evidence="1">
    <location>
        <begin position="253"/>
        <end position="274"/>
    </location>
</feature>
<sequence>MRRWKPQPSIGLWIALALLIAVLIGAAIVGVQLARQLQGPPEGWPINLALYRQLVLFIALLLASGVLLYRTLAAFTLHYELDRNGLYIAWLGNRAVVPLEQVQSVDIGAEPARLPWRFLQGIGYYWGAGRTGDGRLLHQFSTRPAAQSLVIYTADQAYTISPVDGEGFVQDLEQRRNLGATKPLSAVVEPSRIFLYDFWSDSTVRLLLLLTLLLNLVVLGLVAARYPALEPMVRMRFDAAGQVADLRPRHQVLFLPLAALALSLLNMVIGLLFYRAQRVGARLLQGASIVVQILFGIAVYTIIR</sequence>
<dbReference type="EMBL" id="LJCR01000580">
    <property type="protein sequence ID" value="KPV52340.1"/>
    <property type="molecule type" value="Genomic_DNA"/>
</dbReference>
<proteinExistence type="predicted"/>
<feature type="domain" description="Bacterial Pleckstrin homology" evidence="2">
    <location>
        <begin position="78"/>
        <end position="175"/>
    </location>
</feature>
<feature type="transmembrane region" description="Helical" evidence="1">
    <location>
        <begin position="54"/>
        <end position="77"/>
    </location>
</feature>
<evidence type="ECO:0000256" key="1">
    <source>
        <dbReference type="SAM" id="Phobius"/>
    </source>
</evidence>
<keyword evidence="1" id="KW-1133">Transmembrane helix</keyword>
<accession>A0A0P9D2U6</accession>
<organism evidence="3 4">
    <name type="scientific">Kouleothrix aurantiaca</name>
    <dbReference type="NCBI Taxonomy" id="186479"/>
    <lineage>
        <taxon>Bacteria</taxon>
        <taxon>Bacillati</taxon>
        <taxon>Chloroflexota</taxon>
        <taxon>Chloroflexia</taxon>
        <taxon>Chloroflexales</taxon>
        <taxon>Roseiflexineae</taxon>
        <taxon>Roseiflexaceae</taxon>
        <taxon>Kouleothrix</taxon>
    </lineage>
</organism>
<dbReference type="InterPro" id="IPR027783">
    <property type="entry name" value="Bacterial_PH-related"/>
</dbReference>
<keyword evidence="1" id="KW-0472">Membrane</keyword>
<keyword evidence="1" id="KW-0812">Transmembrane</keyword>
<evidence type="ECO:0000313" key="3">
    <source>
        <dbReference type="EMBL" id="KPV52340.1"/>
    </source>
</evidence>
<name>A0A0P9D2U6_9CHLR</name>
<dbReference type="Proteomes" id="UP000050509">
    <property type="component" value="Unassembled WGS sequence"/>
</dbReference>
<evidence type="ECO:0000259" key="2">
    <source>
        <dbReference type="Pfam" id="PF10882"/>
    </source>
</evidence>
<reference evidence="3 4" key="1">
    <citation type="submission" date="2015-09" db="EMBL/GenBank/DDBJ databases">
        <title>Draft genome sequence of Kouleothrix aurantiaca JCM 19913.</title>
        <authorList>
            <person name="Hemp J."/>
        </authorList>
    </citation>
    <scope>NUCLEOTIDE SEQUENCE [LARGE SCALE GENOMIC DNA]</scope>
    <source>
        <strain evidence="3 4">COM-B</strain>
    </source>
</reference>
<gene>
    <name evidence="3" type="ORF">SE17_16095</name>
</gene>
<feature type="transmembrane region" description="Helical" evidence="1">
    <location>
        <begin position="286"/>
        <end position="303"/>
    </location>
</feature>